<evidence type="ECO:0000313" key="1">
    <source>
        <dbReference type="EMBL" id="KAJ3431819.1"/>
    </source>
</evidence>
<dbReference type="AlphaFoldDB" id="A0AAV7YQP3"/>
<sequence>MDHNLKEIENVFQNLNQIFYEEYQSFNRLQGFLEKKNHFINKLDTLQKQEGAKKKPLTSNSRGKNQLHFSQQLQKMYDNIIVQGISLDEIIQD</sequence>
<gene>
    <name evidence="1" type="ORF">M0812_20743</name>
    <name evidence="2" type="ORF">M0813_01257</name>
</gene>
<evidence type="ECO:0000313" key="4">
    <source>
        <dbReference type="Proteomes" id="UP001150062"/>
    </source>
</evidence>
<organism evidence="1 3">
    <name type="scientific">Anaeramoeba flamelloides</name>
    <dbReference type="NCBI Taxonomy" id="1746091"/>
    <lineage>
        <taxon>Eukaryota</taxon>
        <taxon>Metamonada</taxon>
        <taxon>Anaeramoebidae</taxon>
        <taxon>Anaeramoeba</taxon>
    </lineage>
</organism>
<reference evidence="2" key="1">
    <citation type="submission" date="2022-08" db="EMBL/GenBank/DDBJ databases">
        <title>Novel sulfate-reducing endosymbionts in the free-living metamonad Anaeramoeba.</title>
        <authorList>
            <person name="Jerlstrom-Hultqvist J."/>
            <person name="Cepicka I."/>
            <person name="Gallot-Lavallee L."/>
            <person name="Salas-Leiva D."/>
            <person name="Curtis B.A."/>
            <person name="Zahonova K."/>
            <person name="Pipaliya S."/>
            <person name="Dacks J."/>
            <person name="Roger A.J."/>
        </authorList>
    </citation>
    <scope>NUCLEOTIDE SEQUENCE</scope>
    <source>
        <strain evidence="2">Schooner1</strain>
    </source>
</reference>
<protein>
    <submittedName>
        <fullName evidence="1">Uncharacterized protein</fullName>
    </submittedName>
</protein>
<dbReference type="EMBL" id="JAOAOG010000032">
    <property type="protein sequence ID" value="KAJ6253211.1"/>
    <property type="molecule type" value="Genomic_DNA"/>
</dbReference>
<keyword evidence="4" id="KW-1185">Reference proteome</keyword>
<evidence type="ECO:0000313" key="2">
    <source>
        <dbReference type="EMBL" id="KAJ6253211.1"/>
    </source>
</evidence>
<proteinExistence type="predicted"/>
<comment type="caution">
    <text evidence="1">The sequence shown here is derived from an EMBL/GenBank/DDBJ whole genome shotgun (WGS) entry which is preliminary data.</text>
</comment>
<accession>A0AAV7YQP3</accession>
<name>A0AAV7YQP3_9EUKA</name>
<dbReference type="Proteomes" id="UP001150062">
    <property type="component" value="Unassembled WGS sequence"/>
</dbReference>
<reference evidence="1" key="2">
    <citation type="submission" date="2022-08" db="EMBL/GenBank/DDBJ databases">
        <title>Novel sulphate-reducing endosymbionts in the free-living metamonad Anaeramoeba.</title>
        <authorList>
            <person name="Jerlstrom-Hultqvist J."/>
            <person name="Cepicka I."/>
            <person name="Gallot-Lavallee L."/>
            <person name="Salas-Leiva D."/>
            <person name="Curtis B.A."/>
            <person name="Zahonova K."/>
            <person name="Pipaliya S."/>
            <person name="Dacks J."/>
            <person name="Roger A.J."/>
        </authorList>
    </citation>
    <scope>NUCLEOTIDE SEQUENCE</scope>
    <source>
        <strain evidence="1">Busselton2</strain>
    </source>
</reference>
<dbReference type="EMBL" id="JANTQA010000047">
    <property type="protein sequence ID" value="KAJ3431819.1"/>
    <property type="molecule type" value="Genomic_DNA"/>
</dbReference>
<evidence type="ECO:0000313" key="3">
    <source>
        <dbReference type="Proteomes" id="UP001146793"/>
    </source>
</evidence>
<dbReference type="Proteomes" id="UP001146793">
    <property type="component" value="Unassembled WGS sequence"/>
</dbReference>